<dbReference type="Proteomes" id="UP001159363">
    <property type="component" value="Chromosome 14"/>
</dbReference>
<organism evidence="2 3">
    <name type="scientific">Dryococelus australis</name>
    <dbReference type="NCBI Taxonomy" id="614101"/>
    <lineage>
        <taxon>Eukaryota</taxon>
        <taxon>Metazoa</taxon>
        <taxon>Ecdysozoa</taxon>
        <taxon>Arthropoda</taxon>
        <taxon>Hexapoda</taxon>
        <taxon>Insecta</taxon>
        <taxon>Pterygota</taxon>
        <taxon>Neoptera</taxon>
        <taxon>Polyneoptera</taxon>
        <taxon>Phasmatodea</taxon>
        <taxon>Verophasmatodea</taxon>
        <taxon>Anareolatae</taxon>
        <taxon>Phasmatidae</taxon>
        <taxon>Eurycanthinae</taxon>
        <taxon>Dryococelus</taxon>
    </lineage>
</organism>
<feature type="region of interest" description="Disordered" evidence="1">
    <location>
        <begin position="1"/>
        <end position="25"/>
    </location>
</feature>
<gene>
    <name evidence="2" type="ORF">PR048_031684</name>
</gene>
<keyword evidence="3" id="KW-1185">Reference proteome</keyword>
<accession>A0ABQ9G5Z5</accession>
<dbReference type="EMBL" id="JARBHB010000015">
    <property type="protein sequence ID" value="KAJ8867879.1"/>
    <property type="molecule type" value="Genomic_DNA"/>
</dbReference>
<evidence type="ECO:0000256" key="1">
    <source>
        <dbReference type="SAM" id="MobiDB-lite"/>
    </source>
</evidence>
<feature type="region of interest" description="Disordered" evidence="1">
    <location>
        <begin position="146"/>
        <end position="188"/>
    </location>
</feature>
<name>A0ABQ9G5Z5_9NEOP</name>
<evidence type="ECO:0000313" key="3">
    <source>
        <dbReference type="Proteomes" id="UP001159363"/>
    </source>
</evidence>
<reference evidence="2 3" key="1">
    <citation type="submission" date="2023-02" db="EMBL/GenBank/DDBJ databases">
        <title>LHISI_Scaffold_Assembly.</title>
        <authorList>
            <person name="Stuart O.P."/>
            <person name="Cleave R."/>
            <person name="Magrath M.J.L."/>
            <person name="Mikheyev A.S."/>
        </authorList>
    </citation>
    <scope>NUCLEOTIDE SEQUENCE [LARGE SCALE GENOMIC DNA]</scope>
    <source>
        <strain evidence="2">Daus_M_001</strain>
        <tissue evidence="2">Leg muscle</tissue>
    </source>
</reference>
<comment type="caution">
    <text evidence="2">The sequence shown here is derived from an EMBL/GenBank/DDBJ whole genome shotgun (WGS) entry which is preliminary data.</text>
</comment>
<feature type="compositionally biased region" description="Basic and acidic residues" evidence="1">
    <location>
        <begin position="146"/>
        <end position="155"/>
    </location>
</feature>
<feature type="compositionally biased region" description="Basic and acidic residues" evidence="1">
    <location>
        <begin position="1"/>
        <end position="14"/>
    </location>
</feature>
<evidence type="ECO:0000313" key="2">
    <source>
        <dbReference type="EMBL" id="KAJ8867879.1"/>
    </source>
</evidence>
<protein>
    <submittedName>
        <fullName evidence="2">Uncharacterized protein</fullName>
    </submittedName>
</protein>
<feature type="compositionally biased region" description="Polar residues" evidence="1">
    <location>
        <begin position="157"/>
        <end position="166"/>
    </location>
</feature>
<sequence>MELRRNERAGETGDPRQNPPTNGIVRHESHVRKSGDLTVRWHSAKVGSRVCPCSPDMFVWRMEAKTLASGPDLPPNFPLSALGSPLVDDQPIMNAVKYREVSGVERTYRTTVSSNTDINRIGVLAVVCKDDSLLLYHNGAELKGRGKREIPEKTRRPTASSGTIPTSEKPVTRPGIEPEYTRNKMLRG</sequence>
<proteinExistence type="predicted"/>